<name>A2FR11_TRIV3</name>
<gene>
    <name evidence="5" type="ORF">TVAG_349880</name>
</gene>
<keyword evidence="1" id="KW-0677">Repeat</keyword>
<dbReference type="InParanoid" id="A2FR11"/>
<feature type="repeat" description="ANK" evidence="3">
    <location>
        <begin position="268"/>
        <end position="300"/>
    </location>
</feature>
<feature type="repeat" description="ANK" evidence="3">
    <location>
        <begin position="301"/>
        <end position="333"/>
    </location>
</feature>
<dbReference type="KEGG" id="tva:4750355"/>
<evidence type="ECO:0000256" key="1">
    <source>
        <dbReference type="ARBA" id="ARBA00022737"/>
    </source>
</evidence>
<dbReference type="InterPro" id="IPR002110">
    <property type="entry name" value="Ankyrin_rpt"/>
</dbReference>
<dbReference type="VEuPathDB" id="TrichDB:TVAGG3_0415810"/>
<reference evidence="5" key="2">
    <citation type="journal article" date="2007" name="Science">
        <title>Draft genome sequence of the sexually transmitted pathogen Trichomonas vaginalis.</title>
        <authorList>
            <person name="Carlton J.M."/>
            <person name="Hirt R.P."/>
            <person name="Silva J.C."/>
            <person name="Delcher A.L."/>
            <person name="Schatz M."/>
            <person name="Zhao Q."/>
            <person name="Wortman J.R."/>
            <person name="Bidwell S.L."/>
            <person name="Alsmark U.C.M."/>
            <person name="Besteiro S."/>
            <person name="Sicheritz-Ponten T."/>
            <person name="Noel C.J."/>
            <person name="Dacks J.B."/>
            <person name="Foster P.G."/>
            <person name="Simillion C."/>
            <person name="Van de Peer Y."/>
            <person name="Miranda-Saavedra D."/>
            <person name="Barton G.J."/>
            <person name="Westrop G.D."/>
            <person name="Mueller S."/>
            <person name="Dessi D."/>
            <person name="Fiori P.L."/>
            <person name="Ren Q."/>
            <person name="Paulsen I."/>
            <person name="Zhang H."/>
            <person name="Bastida-Corcuera F.D."/>
            <person name="Simoes-Barbosa A."/>
            <person name="Brown M.T."/>
            <person name="Hayes R.D."/>
            <person name="Mukherjee M."/>
            <person name="Okumura C.Y."/>
            <person name="Schneider R."/>
            <person name="Smith A.J."/>
            <person name="Vanacova S."/>
            <person name="Villalvazo M."/>
            <person name="Haas B.J."/>
            <person name="Pertea M."/>
            <person name="Feldblyum T.V."/>
            <person name="Utterback T.R."/>
            <person name="Shu C.L."/>
            <person name="Osoegawa K."/>
            <person name="de Jong P.J."/>
            <person name="Hrdy I."/>
            <person name="Horvathova L."/>
            <person name="Zubacova Z."/>
            <person name="Dolezal P."/>
            <person name="Malik S.B."/>
            <person name="Logsdon J.M. Jr."/>
            <person name="Henze K."/>
            <person name="Gupta A."/>
            <person name="Wang C.C."/>
            <person name="Dunne R.L."/>
            <person name="Upcroft J.A."/>
            <person name="Upcroft P."/>
            <person name="White O."/>
            <person name="Salzberg S.L."/>
            <person name="Tang P."/>
            <person name="Chiu C.-H."/>
            <person name="Lee Y.-S."/>
            <person name="Embley T.M."/>
            <person name="Coombs G.H."/>
            <person name="Mottram J.C."/>
            <person name="Tachezy J."/>
            <person name="Fraser-Liggett C.M."/>
            <person name="Johnson P.J."/>
        </authorList>
    </citation>
    <scope>NUCLEOTIDE SEQUENCE [LARGE SCALE GENOMIC DNA]</scope>
    <source>
        <strain evidence="5">G3</strain>
    </source>
</reference>
<dbReference type="STRING" id="5722.A2FR11"/>
<dbReference type="PRINTS" id="PR01415">
    <property type="entry name" value="ANKYRIN"/>
</dbReference>
<dbReference type="PROSITE" id="PS50088">
    <property type="entry name" value="ANK_REPEAT"/>
    <property type="match status" value="2"/>
</dbReference>
<dbReference type="EMBL" id="DS113955">
    <property type="protein sequence ID" value="EAX92641.1"/>
    <property type="molecule type" value="Genomic_DNA"/>
</dbReference>
<dbReference type="SMR" id="A2FR11"/>
<dbReference type="Proteomes" id="UP000001542">
    <property type="component" value="Unassembled WGS sequence"/>
</dbReference>
<dbReference type="SMART" id="SM00248">
    <property type="entry name" value="ANK"/>
    <property type="match status" value="5"/>
</dbReference>
<dbReference type="VEuPathDB" id="TrichDB:TVAG_349880"/>
<dbReference type="OrthoDB" id="1585644at2759"/>
<accession>A2FR11</accession>
<dbReference type="InterPro" id="IPR020683">
    <property type="entry name" value="DUF3447"/>
</dbReference>
<evidence type="ECO:0000256" key="2">
    <source>
        <dbReference type="ARBA" id="ARBA00023043"/>
    </source>
</evidence>
<protein>
    <recommendedName>
        <fullName evidence="4">DUF3447 domain-containing protein</fullName>
    </recommendedName>
</protein>
<dbReference type="Pfam" id="PF12796">
    <property type="entry name" value="Ank_2"/>
    <property type="match status" value="1"/>
</dbReference>
<dbReference type="RefSeq" id="XP_001305571.1">
    <property type="nucleotide sequence ID" value="XM_001305570.1"/>
</dbReference>
<dbReference type="Pfam" id="PF11929">
    <property type="entry name" value="DUF3447"/>
    <property type="match status" value="1"/>
</dbReference>
<proteinExistence type="predicted"/>
<dbReference type="InterPro" id="IPR036770">
    <property type="entry name" value="Ankyrin_rpt-contain_sf"/>
</dbReference>
<dbReference type="InterPro" id="IPR050889">
    <property type="entry name" value="Dendritic_Spine_Reg/Scaffold"/>
</dbReference>
<evidence type="ECO:0000256" key="3">
    <source>
        <dbReference type="PROSITE-ProRule" id="PRU00023"/>
    </source>
</evidence>
<dbReference type="Gene3D" id="1.25.40.20">
    <property type="entry name" value="Ankyrin repeat-containing domain"/>
    <property type="match status" value="1"/>
</dbReference>
<dbReference type="PANTHER" id="PTHR24166:SF47">
    <property type="entry name" value="M-PHASE PHOSPHOPROTEIN 8"/>
    <property type="match status" value="1"/>
</dbReference>
<evidence type="ECO:0000259" key="4">
    <source>
        <dbReference type="Pfam" id="PF11929"/>
    </source>
</evidence>
<dbReference type="PANTHER" id="PTHR24166">
    <property type="entry name" value="ROLLING PEBBLES, ISOFORM B"/>
    <property type="match status" value="1"/>
</dbReference>
<keyword evidence="2 3" id="KW-0040">ANK repeat</keyword>
<keyword evidence="6" id="KW-1185">Reference proteome</keyword>
<sequence length="394" mass="43606">MRHTHSTSKKISDAMIPAELQLYVTVEESLWSLSQRSMKSAVDLTAAFLKMKGDERFIAEAIRNVNFRRPTNVSVLVEFLKQLEKACGIKFKVDPNPSALIPQEMKPFMDQILNDNAEKVTKIKNTFGTSPIELSAIYGAKKCFTALLDKNGGQITPDILDAVVSGGNSDILDECFKRGASFKGYLMAAVEFHRNDLCDIFLEKYPEDSTTIEFPVALAASNMRAALYALQFNKIDFPFHEAVNGGSITMIKYLMETKGMNVDCKGESGRTPLMIASSIGEYDVAKYLLDHGADVNAKDSTGTTAIIYASYYNYLPIVELLIERKADVNALRENGENAITAAVAVNALEIVKMLRWNECIIQQKNADGVSNLKVARDNGFKEMAEFLKNNGATD</sequence>
<dbReference type="eggNOG" id="KOG0504">
    <property type="taxonomic scope" value="Eukaryota"/>
</dbReference>
<dbReference type="SUPFAM" id="SSF48403">
    <property type="entry name" value="Ankyrin repeat"/>
    <property type="match status" value="1"/>
</dbReference>
<evidence type="ECO:0000313" key="5">
    <source>
        <dbReference type="EMBL" id="EAX92641.1"/>
    </source>
</evidence>
<dbReference type="PROSITE" id="PS50297">
    <property type="entry name" value="ANK_REP_REGION"/>
    <property type="match status" value="2"/>
</dbReference>
<dbReference type="AlphaFoldDB" id="A2FR11"/>
<evidence type="ECO:0000313" key="6">
    <source>
        <dbReference type="Proteomes" id="UP000001542"/>
    </source>
</evidence>
<feature type="domain" description="DUF3447" evidence="4">
    <location>
        <begin position="154"/>
        <end position="227"/>
    </location>
</feature>
<organism evidence="5 6">
    <name type="scientific">Trichomonas vaginalis (strain ATCC PRA-98 / G3)</name>
    <dbReference type="NCBI Taxonomy" id="412133"/>
    <lineage>
        <taxon>Eukaryota</taxon>
        <taxon>Metamonada</taxon>
        <taxon>Parabasalia</taxon>
        <taxon>Trichomonadida</taxon>
        <taxon>Trichomonadidae</taxon>
        <taxon>Trichomonas</taxon>
    </lineage>
</organism>
<reference evidence="5" key="1">
    <citation type="submission" date="2006-10" db="EMBL/GenBank/DDBJ databases">
        <authorList>
            <person name="Amadeo P."/>
            <person name="Zhao Q."/>
            <person name="Wortman J."/>
            <person name="Fraser-Liggett C."/>
            <person name="Carlton J."/>
        </authorList>
    </citation>
    <scope>NUCLEOTIDE SEQUENCE</scope>
    <source>
        <strain evidence="5">G3</strain>
    </source>
</reference>